<dbReference type="GO" id="GO:0004714">
    <property type="term" value="F:transmembrane receptor protein tyrosine kinase activity"/>
    <property type="evidence" value="ECO:0007669"/>
    <property type="project" value="InterPro"/>
</dbReference>
<dbReference type="GO" id="GO:0030246">
    <property type="term" value="F:carbohydrate binding"/>
    <property type="evidence" value="ECO:0007669"/>
    <property type="project" value="UniProtKB-KW"/>
</dbReference>
<evidence type="ECO:0000259" key="12">
    <source>
        <dbReference type="PROSITE" id="PS50011"/>
    </source>
</evidence>
<keyword evidence="6 11" id="KW-0547">Nucleotide-binding</keyword>
<dbReference type="CDD" id="cd09612">
    <property type="entry name" value="Jacalin"/>
    <property type="match status" value="1"/>
</dbReference>
<dbReference type="Proteomes" id="UP000243975">
    <property type="component" value="Unassembled WGS sequence"/>
</dbReference>
<dbReference type="InterPro" id="IPR008271">
    <property type="entry name" value="Ser/Thr_kinase_AS"/>
</dbReference>
<keyword evidence="7" id="KW-0418">Kinase</keyword>
<dbReference type="EC" id="2.7.11.1" evidence="2"/>
<dbReference type="InterPro" id="IPR001229">
    <property type="entry name" value="Jacalin-like_lectin_dom"/>
</dbReference>
<evidence type="ECO:0000256" key="1">
    <source>
        <dbReference type="ARBA" id="ARBA00006568"/>
    </source>
</evidence>
<keyword evidence="15" id="KW-1185">Reference proteome</keyword>
<feature type="domain" description="Protein kinase" evidence="12">
    <location>
        <begin position="66"/>
        <end position="346"/>
    </location>
</feature>
<proteinExistence type="inferred from homology"/>
<keyword evidence="8 11" id="KW-0067">ATP-binding</keyword>
<dbReference type="PANTHER" id="PTHR27003">
    <property type="entry name" value="OS07G0166700 PROTEIN"/>
    <property type="match status" value="1"/>
</dbReference>
<keyword evidence="3" id="KW-0723">Serine/threonine-protein kinase</keyword>
<dbReference type="STRING" id="59895.A0A103YIP0"/>
<evidence type="ECO:0000256" key="4">
    <source>
        <dbReference type="ARBA" id="ARBA00022679"/>
    </source>
</evidence>
<evidence type="ECO:0000256" key="9">
    <source>
        <dbReference type="ARBA" id="ARBA00047899"/>
    </source>
</evidence>
<dbReference type="AlphaFoldDB" id="A0A103YIP0"/>
<dbReference type="InterPro" id="IPR036404">
    <property type="entry name" value="Jacalin-like_lectin_dom_sf"/>
</dbReference>
<evidence type="ECO:0000256" key="2">
    <source>
        <dbReference type="ARBA" id="ARBA00012513"/>
    </source>
</evidence>
<dbReference type="GO" id="GO:0005886">
    <property type="term" value="C:plasma membrane"/>
    <property type="evidence" value="ECO:0007669"/>
    <property type="project" value="TreeGrafter"/>
</dbReference>
<evidence type="ECO:0000259" key="13">
    <source>
        <dbReference type="PROSITE" id="PS51752"/>
    </source>
</evidence>
<dbReference type="PROSITE" id="PS51752">
    <property type="entry name" value="JACALIN_LECTIN"/>
    <property type="match status" value="1"/>
</dbReference>
<protein>
    <recommendedName>
        <fullName evidence="2">non-specific serine/threonine protein kinase</fullName>
        <ecNumber evidence="2">2.7.11.1</ecNumber>
    </recommendedName>
</protein>
<dbReference type="InterPro" id="IPR045272">
    <property type="entry name" value="ANXUR1/2-like"/>
</dbReference>
<name>A0A103YIP0_CYNCS</name>
<reference evidence="14 15" key="1">
    <citation type="journal article" date="2016" name="Sci. Rep.">
        <title>The genome sequence of the outbreeding globe artichoke constructed de novo incorporating a phase-aware low-pass sequencing strategy of F1 progeny.</title>
        <authorList>
            <person name="Scaglione D."/>
            <person name="Reyes-Chin-Wo S."/>
            <person name="Acquadro A."/>
            <person name="Froenicke L."/>
            <person name="Portis E."/>
            <person name="Beitel C."/>
            <person name="Tirone M."/>
            <person name="Mauro R."/>
            <person name="Lo Monaco A."/>
            <person name="Mauromicale G."/>
            <person name="Faccioli P."/>
            <person name="Cattivelli L."/>
            <person name="Rieseberg L."/>
            <person name="Michelmore R."/>
            <person name="Lanteri S."/>
        </authorList>
    </citation>
    <scope>NUCLEOTIDE SEQUENCE [LARGE SCALE GENOMIC DNA]</scope>
    <source>
        <strain evidence="14">2C</strain>
    </source>
</reference>
<dbReference type="PROSITE" id="PS50011">
    <property type="entry name" value="PROTEIN_KINASE_DOM"/>
    <property type="match status" value="1"/>
</dbReference>
<keyword evidence="4" id="KW-0808">Transferase</keyword>
<evidence type="ECO:0000256" key="11">
    <source>
        <dbReference type="PROSITE-ProRule" id="PRU10141"/>
    </source>
</evidence>
<evidence type="ECO:0000256" key="5">
    <source>
        <dbReference type="ARBA" id="ARBA00022734"/>
    </source>
</evidence>
<dbReference type="PANTHER" id="PTHR27003:SF326">
    <property type="entry name" value="PROTEIN KINASE DOMAIN-CONTAINING PROTEIN"/>
    <property type="match status" value="1"/>
</dbReference>
<dbReference type="FunFam" id="3.30.200.20:FF:000039">
    <property type="entry name" value="receptor-like protein kinase FERONIA"/>
    <property type="match status" value="1"/>
</dbReference>
<evidence type="ECO:0000256" key="6">
    <source>
        <dbReference type="ARBA" id="ARBA00022741"/>
    </source>
</evidence>
<dbReference type="InterPro" id="IPR017441">
    <property type="entry name" value="Protein_kinase_ATP_BS"/>
</dbReference>
<evidence type="ECO:0000313" key="15">
    <source>
        <dbReference type="Proteomes" id="UP000243975"/>
    </source>
</evidence>
<comment type="catalytic activity">
    <reaction evidence="10">
        <text>L-seryl-[protein] + ATP = O-phospho-L-seryl-[protein] + ADP + H(+)</text>
        <dbReference type="Rhea" id="RHEA:17989"/>
        <dbReference type="Rhea" id="RHEA-COMP:9863"/>
        <dbReference type="Rhea" id="RHEA-COMP:11604"/>
        <dbReference type="ChEBI" id="CHEBI:15378"/>
        <dbReference type="ChEBI" id="CHEBI:29999"/>
        <dbReference type="ChEBI" id="CHEBI:30616"/>
        <dbReference type="ChEBI" id="CHEBI:83421"/>
        <dbReference type="ChEBI" id="CHEBI:456216"/>
        <dbReference type="EC" id="2.7.11.1"/>
    </reaction>
</comment>
<dbReference type="SUPFAM" id="SSF51101">
    <property type="entry name" value="Mannose-binding lectins"/>
    <property type="match status" value="1"/>
</dbReference>
<dbReference type="InterPro" id="IPR001245">
    <property type="entry name" value="Ser-Thr/Tyr_kinase_cat_dom"/>
</dbReference>
<dbReference type="SMART" id="SM00220">
    <property type="entry name" value="S_TKc"/>
    <property type="match status" value="1"/>
</dbReference>
<dbReference type="FunFam" id="1.10.510.10:FF:001023">
    <property type="entry name" value="Os07g0541700 protein"/>
    <property type="match status" value="1"/>
</dbReference>
<dbReference type="InterPro" id="IPR011009">
    <property type="entry name" value="Kinase-like_dom_sf"/>
</dbReference>
<organism evidence="14 15">
    <name type="scientific">Cynara cardunculus var. scolymus</name>
    <name type="common">Globe artichoke</name>
    <name type="synonym">Cynara scolymus</name>
    <dbReference type="NCBI Taxonomy" id="59895"/>
    <lineage>
        <taxon>Eukaryota</taxon>
        <taxon>Viridiplantae</taxon>
        <taxon>Streptophyta</taxon>
        <taxon>Embryophyta</taxon>
        <taxon>Tracheophyta</taxon>
        <taxon>Spermatophyta</taxon>
        <taxon>Magnoliopsida</taxon>
        <taxon>eudicotyledons</taxon>
        <taxon>Gunneridae</taxon>
        <taxon>Pentapetalae</taxon>
        <taxon>asterids</taxon>
        <taxon>campanulids</taxon>
        <taxon>Asterales</taxon>
        <taxon>Asteraceae</taxon>
        <taxon>Carduoideae</taxon>
        <taxon>Cardueae</taxon>
        <taxon>Carduinae</taxon>
        <taxon>Cynara</taxon>
    </lineage>
</organism>
<dbReference type="Gene3D" id="2.100.10.30">
    <property type="entry name" value="Jacalin-like lectin domain"/>
    <property type="match status" value="1"/>
</dbReference>
<dbReference type="Gramene" id="KVI09792">
    <property type="protein sequence ID" value="KVI09792"/>
    <property type="gene ID" value="Ccrd_011818"/>
</dbReference>
<dbReference type="Gene3D" id="1.10.510.10">
    <property type="entry name" value="Transferase(Phosphotransferase) domain 1"/>
    <property type="match status" value="1"/>
</dbReference>
<evidence type="ECO:0000256" key="8">
    <source>
        <dbReference type="ARBA" id="ARBA00022840"/>
    </source>
</evidence>
<comment type="similarity">
    <text evidence="1">Belongs to the jacalin lectin family.</text>
</comment>
<feature type="binding site" evidence="11">
    <location>
        <position position="100"/>
    </location>
    <ligand>
        <name>ATP</name>
        <dbReference type="ChEBI" id="CHEBI:30616"/>
    </ligand>
</feature>
<dbReference type="PROSITE" id="PS00108">
    <property type="entry name" value="PROTEIN_KINASE_ST"/>
    <property type="match status" value="1"/>
</dbReference>
<dbReference type="InterPro" id="IPR000719">
    <property type="entry name" value="Prot_kinase_dom"/>
</dbReference>
<dbReference type="SMART" id="SM00915">
    <property type="entry name" value="Jacalin"/>
    <property type="match status" value="1"/>
</dbReference>
<sequence>MYTPPNLISNFHLIVFYWNIHIFKSYIKRYRGSLFLSSIHVIMSMIPELNTFHIPLDHIKLATNNFAHHNLLGQGGFGRVYKGQLAVSGDPASTVNVAVKQLDVRHGQGEREFLTEIVMLASYKHDNLVGFIGFCDEDGEKVIVYKHEDRGSLDKYLADTELTWLQRLQICLGAARGLAYLHGDVGLGHRVLHRDIKSSNILLDANWEAKISDFGLSKIGPMNQDYTFLVTNPCGTVGYVDPQYVNTGILTKESDVYSFGVVLFEVLCGRLAVIQEYEDVRRFLSRLVKTYDPMEVSDEIIFPNLREEMKPDSLEVFSKIAYRCLDVERKHRPTMRLIVQELETALQLQTNIRKTMLWGSSAGGSPWSFRLENHQKLKKIFIDVDANFIYSIAFAIQDTNSSDSMLYFQQHGGSHGPSGDTIFQINFDSDEEITGIQGTLMGLYGHRTLISSLCLSTNKKTHGPFGKEGGSRFSESWEKGCFKGFYGRAGYYLDALGCYLKTMQ</sequence>
<gene>
    <name evidence="14" type="ORF">Ccrd_011818</name>
</gene>
<dbReference type="Gene3D" id="3.30.200.20">
    <property type="entry name" value="Phosphorylase Kinase, domain 1"/>
    <property type="match status" value="1"/>
</dbReference>
<dbReference type="Pfam" id="PF07714">
    <property type="entry name" value="PK_Tyr_Ser-Thr"/>
    <property type="match status" value="1"/>
</dbReference>
<dbReference type="GO" id="GO:0005524">
    <property type="term" value="F:ATP binding"/>
    <property type="evidence" value="ECO:0007669"/>
    <property type="project" value="UniProtKB-UniRule"/>
</dbReference>
<dbReference type="EMBL" id="LEKV01001042">
    <property type="protein sequence ID" value="KVI09792.1"/>
    <property type="molecule type" value="Genomic_DNA"/>
</dbReference>
<evidence type="ECO:0000313" key="14">
    <source>
        <dbReference type="EMBL" id="KVI09792.1"/>
    </source>
</evidence>
<dbReference type="SUPFAM" id="SSF56112">
    <property type="entry name" value="Protein kinase-like (PK-like)"/>
    <property type="match status" value="1"/>
</dbReference>
<keyword evidence="5" id="KW-0430">Lectin</keyword>
<accession>A0A103YIP0</accession>
<evidence type="ECO:0000256" key="10">
    <source>
        <dbReference type="ARBA" id="ARBA00048679"/>
    </source>
</evidence>
<dbReference type="GO" id="GO:0004674">
    <property type="term" value="F:protein serine/threonine kinase activity"/>
    <property type="evidence" value="ECO:0007669"/>
    <property type="project" value="UniProtKB-KW"/>
</dbReference>
<dbReference type="InterPro" id="IPR033734">
    <property type="entry name" value="Jacalin-like_lectin_dom_plant"/>
</dbReference>
<evidence type="ECO:0000256" key="3">
    <source>
        <dbReference type="ARBA" id="ARBA00022527"/>
    </source>
</evidence>
<dbReference type="GO" id="GO:0009506">
    <property type="term" value="C:plasmodesma"/>
    <property type="evidence" value="ECO:0007669"/>
    <property type="project" value="TreeGrafter"/>
</dbReference>
<feature type="domain" description="Jacalin-type lectin" evidence="13">
    <location>
        <begin position="352"/>
        <end position="502"/>
    </location>
</feature>
<comment type="caution">
    <text evidence="14">The sequence shown here is derived from an EMBL/GenBank/DDBJ whole genome shotgun (WGS) entry which is preliminary data.</text>
</comment>
<evidence type="ECO:0000256" key="7">
    <source>
        <dbReference type="ARBA" id="ARBA00022777"/>
    </source>
</evidence>
<dbReference type="PROSITE" id="PS00107">
    <property type="entry name" value="PROTEIN_KINASE_ATP"/>
    <property type="match status" value="1"/>
</dbReference>
<comment type="catalytic activity">
    <reaction evidence="9">
        <text>L-threonyl-[protein] + ATP = O-phospho-L-threonyl-[protein] + ADP + H(+)</text>
        <dbReference type="Rhea" id="RHEA:46608"/>
        <dbReference type="Rhea" id="RHEA-COMP:11060"/>
        <dbReference type="Rhea" id="RHEA-COMP:11605"/>
        <dbReference type="ChEBI" id="CHEBI:15378"/>
        <dbReference type="ChEBI" id="CHEBI:30013"/>
        <dbReference type="ChEBI" id="CHEBI:30616"/>
        <dbReference type="ChEBI" id="CHEBI:61977"/>
        <dbReference type="ChEBI" id="CHEBI:456216"/>
        <dbReference type="EC" id="2.7.11.1"/>
    </reaction>
</comment>
<dbReference type="Pfam" id="PF01419">
    <property type="entry name" value="Jacalin"/>
    <property type="match status" value="1"/>
</dbReference>